<dbReference type="CDD" id="cd10170">
    <property type="entry name" value="ASKHA_NBD_HSP70"/>
    <property type="match status" value="1"/>
</dbReference>
<dbReference type="Proteomes" id="UP001310594">
    <property type="component" value="Unassembled WGS sequence"/>
</dbReference>
<sequence>MTGYARRSKPTAPGHRPGREAEAPRRTTRKRKQPDSNQDVEPTQLDEVDPEPQVDDAPDRGELLIGMDYGTKRLAIAMRLKLPGSDNAYSDIRVMFWNDTDYFSPQLLAWDKKGAFCWGWEVVEGLKIGTIEAGTEISLLKLLLDKQHQNSSMAARVLKKLKERGHTLDTLLELHLAPIWKAAIQHAKESSVTKGYTLEQVENMTYRLLMGVPQMWSPAATHRMTEAAHRAGIKYVTVVPEPQCAAAYYAANVKDYPRELKKDDGVLVADLGGGTADITSLQCESEGSDGAEVLFKTVCPPIGALAGSEFVNEACLKYVESQAAADDDHGSFEALCVEHLKISAAAGELQVNTQFESIKKEFVSGEEQPKRITIGNNDGETWSCTLKSTVIADFFDHVIDRVEECIDKQITNSVKVITIPGGFGQSKYLLKRLKKKYPNVIVQGPGHDQVGVYQPVAVGILERFKDVSMELGWPSKWSWLVGRIEAYDEALHPDAKRNPELIEVDEIDGETRNIYDRVAFLRFAGYGQAFEEEEWHQYYIDKDQEEIPQQIYFTKSDQIKTHGPILAKGFSAFSKDAELHPDIEPWGGECKFPVPDMKGLGFKLKTTGENVKAYEVWYRLQLTGKGSNIDVVFQMALPGSKLYSKDKKFKPTDVKLTGGTVKNLVMKSHSPIMRMAPS</sequence>
<dbReference type="Gene3D" id="3.30.420.40">
    <property type="match status" value="2"/>
</dbReference>
<comment type="caution">
    <text evidence="2">The sequence shown here is derived from an EMBL/GenBank/DDBJ whole genome shotgun (WGS) entry which is preliminary data.</text>
</comment>
<dbReference type="PANTHER" id="PTHR14187:SF5">
    <property type="entry name" value="HEAT SHOCK 70 KDA PROTEIN 12A"/>
    <property type="match status" value="1"/>
</dbReference>
<organism evidence="2 3">
    <name type="scientific">Elasticomyces elasticus</name>
    <dbReference type="NCBI Taxonomy" id="574655"/>
    <lineage>
        <taxon>Eukaryota</taxon>
        <taxon>Fungi</taxon>
        <taxon>Dikarya</taxon>
        <taxon>Ascomycota</taxon>
        <taxon>Pezizomycotina</taxon>
        <taxon>Dothideomycetes</taxon>
        <taxon>Dothideomycetidae</taxon>
        <taxon>Mycosphaerellales</taxon>
        <taxon>Teratosphaeriaceae</taxon>
        <taxon>Elasticomyces</taxon>
    </lineage>
</organism>
<accession>A0AAN7W7F8</accession>
<feature type="region of interest" description="Disordered" evidence="1">
    <location>
        <begin position="1"/>
        <end position="61"/>
    </location>
</feature>
<feature type="compositionally biased region" description="Acidic residues" evidence="1">
    <location>
        <begin position="44"/>
        <end position="56"/>
    </location>
</feature>
<dbReference type="AlphaFoldDB" id="A0AAN7W7F8"/>
<evidence type="ECO:0000313" key="2">
    <source>
        <dbReference type="EMBL" id="KAK5701657.1"/>
    </source>
</evidence>
<proteinExistence type="predicted"/>
<reference evidence="2" key="1">
    <citation type="submission" date="2023-08" db="EMBL/GenBank/DDBJ databases">
        <title>Black Yeasts Isolated from many extreme environments.</title>
        <authorList>
            <person name="Coleine C."/>
            <person name="Stajich J.E."/>
            <person name="Selbmann L."/>
        </authorList>
    </citation>
    <scope>NUCLEOTIDE SEQUENCE</scope>
    <source>
        <strain evidence="2">CCFEE 5810</strain>
    </source>
</reference>
<dbReference type="EMBL" id="JAVRQU010000006">
    <property type="protein sequence ID" value="KAK5701657.1"/>
    <property type="molecule type" value="Genomic_DNA"/>
</dbReference>
<dbReference type="Gene3D" id="3.90.640.10">
    <property type="entry name" value="Actin, Chain A, domain 4"/>
    <property type="match status" value="1"/>
</dbReference>
<dbReference type="PANTHER" id="PTHR14187">
    <property type="entry name" value="ALPHA KINASE/ELONGATION FACTOR 2 KINASE"/>
    <property type="match status" value="1"/>
</dbReference>
<evidence type="ECO:0000256" key="1">
    <source>
        <dbReference type="SAM" id="MobiDB-lite"/>
    </source>
</evidence>
<protein>
    <recommendedName>
        <fullName evidence="4">Actin-like ATPase domain-containing protein</fullName>
    </recommendedName>
</protein>
<dbReference type="InterPro" id="IPR043129">
    <property type="entry name" value="ATPase_NBD"/>
</dbReference>
<gene>
    <name evidence="2" type="ORF">LTR97_004475</name>
</gene>
<dbReference type="SUPFAM" id="SSF53067">
    <property type="entry name" value="Actin-like ATPase domain"/>
    <property type="match status" value="2"/>
</dbReference>
<evidence type="ECO:0008006" key="4">
    <source>
        <dbReference type="Google" id="ProtNLM"/>
    </source>
</evidence>
<name>A0AAN7W7F8_9PEZI</name>
<evidence type="ECO:0000313" key="3">
    <source>
        <dbReference type="Proteomes" id="UP001310594"/>
    </source>
</evidence>